<dbReference type="AlphaFoldDB" id="A0A0G4PPB8"/>
<dbReference type="InterPro" id="IPR015943">
    <property type="entry name" value="WD40/YVTN_repeat-like_dom_sf"/>
</dbReference>
<organism evidence="1 2">
    <name type="scientific">Penicillium camemberti (strain FM 013)</name>
    <dbReference type="NCBI Taxonomy" id="1429867"/>
    <lineage>
        <taxon>Eukaryota</taxon>
        <taxon>Fungi</taxon>
        <taxon>Dikarya</taxon>
        <taxon>Ascomycota</taxon>
        <taxon>Pezizomycotina</taxon>
        <taxon>Eurotiomycetes</taxon>
        <taxon>Eurotiomycetidae</taxon>
        <taxon>Eurotiales</taxon>
        <taxon>Aspergillaceae</taxon>
        <taxon>Penicillium</taxon>
    </lineage>
</organism>
<name>A0A0G4PPB8_PENC3</name>
<accession>A0A0G4PPB8</accession>
<reference evidence="1 2" key="1">
    <citation type="journal article" date="2014" name="Nat. Commun.">
        <title>Multiple recent horizontal transfers of a large genomic region in cheese making fungi.</title>
        <authorList>
            <person name="Cheeseman K."/>
            <person name="Ropars J."/>
            <person name="Renault P."/>
            <person name="Dupont J."/>
            <person name="Gouzy J."/>
            <person name="Branca A."/>
            <person name="Abraham A.L."/>
            <person name="Ceppi M."/>
            <person name="Conseiller E."/>
            <person name="Debuchy R."/>
            <person name="Malagnac F."/>
            <person name="Goarin A."/>
            <person name="Silar P."/>
            <person name="Lacoste S."/>
            <person name="Sallet E."/>
            <person name="Bensimon A."/>
            <person name="Giraud T."/>
            <person name="Brygoo Y."/>
        </authorList>
    </citation>
    <scope>NUCLEOTIDE SEQUENCE [LARGE SCALE GENOMIC DNA]</scope>
    <source>
        <strain evidence="2">FM 013</strain>
    </source>
</reference>
<protein>
    <submittedName>
        <fullName evidence="1">Str. FM013</fullName>
    </submittedName>
</protein>
<dbReference type="Gene3D" id="2.130.10.10">
    <property type="entry name" value="YVTN repeat-like/Quinoprotein amine dehydrogenase"/>
    <property type="match status" value="1"/>
</dbReference>
<dbReference type="EMBL" id="HG793158">
    <property type="protein sequence ID" value="CRL28043.1"/>
    <property type="molecule type" value="Genomic_DNA"/>
</dbReference>
<evidence type="ECO:0000313" key="1">
    <source>
        <dbReference type="EMBL" id="CRL28043.1"/>
    </source>
</evidence>
<sequence length="84" mass="8914">MRTHGEHRLARLRKIAGAHQSQLPTTGSGGIANSVSPTSFSGDYFAITDSGSDFVEISKIKNRTAEAVAHLDLSVGPANVAWYS</sequence>
<gene>
    <name evidence="1" type="ORF">PCAMFM013_S025g000101</name>
</gene>
<dbReference type="STRING" id="1429867.A0A0G4PPB8"/>
<keyword evidence="2" id="KW-1185">Reference proteome</keyword>
<proteinExistence type="predicted"/>
<dbReference type="Proteomes" id="UP000053732">
    <property type="component" value="Unassembled WGS sequence"/>
</dbReference>
<evidence type="ECO:0000313" key="2">
    <source>
        <dbReference type="Proteomes" id="UP000053732"/>
    </source>
</evidence>